<feature type="region of interest" description="Disordered" evidence="4">
    <location>
        <begin position="1"/>
        <end position="32"/>
    </location>
</feature>
<comment type="caution">
    <text evidence="5">The sequence shown here is derived from an EMBL/GenBank/DDBJ whole genome shotgun (WGS) entry which is preliminary data.</text>
</comment>
<keyword evidence="6" id="KW-1185">Reference proteome</keyword>
<keyword evidence="3" id="KW-0539">Nucleus</keyword>
<name>A0A3L6RST7_PANMI</name>
<evidence type="ECO:0000256" key="3">
    <source>
        <dbReference type="ARBA" id="ARBA00023242"/>
    </source>
</evidence>
<proteinExistence type="inferred from homology"/>
<evidence type="ECO:0000256" key="2">
    <source>
        <dbReference type="ARBA" id="ARBA00008044"/>
    </source>
</evidence>
<dbReference type="EMBL" id="PQIB02000007">
    <property type="protein sequence ID" value="RLN08243.1"/>
    <property type="molecule type" value="Genomic_DNA"/>
</dbReference>
<dbReference type="GO" id="GO:0000445">
    <property type="term" value="C:THO complex part of transcription export complex"/>
    <property type="evidence" value="ECO:0007669"/>
    <property type="project" value="TreeGrafter"/>
</dbReference>
<evidence type="ECO:0000313" key="6">
    <source>
        <dbReference type="Proteomes" id="UP000275267"/>
    </source>
</evidence>
<evidence type="ECO:0000256" key="4">
    <source>
        <dbReference type="SAM" id="MobiDB-lite"/>
    </source>
</evidence>
<evidence type="ECO:0000256" key="1">
    <source>
        <dbReference type="ARBA" id="ARBA00004123"/>
    </source>
</evidence>
<dbReference type="PANTHER" id="PTHR13375:SF3">
    <property type="entry name" value="THO COMPLEX SUBUNIT 5 HOMOLOG"/>
    <property type="match status" value="1"/>
</dbReference>
<dbReference type="InterPro" id="IPR019163">
    <property type="entry name" value="THO_Thoc5"/>
</dbReference>
<dbReference type="Pfam" id="PF09766">
    <property type="entry name" value="FmiP_Thoc5"/>
    <property type="match status" value="1"/>
</dbReference>
<accession>A0A3L6RST7</accession>
<dbReference type="Proteomes" id="UP000275267">
    <property type="component" value="Unassembled WGS sequence"/>
</dbReference>
<dbReference type="STRING" id="4540.A0A3L6RST7"/>
<reference evidence="6" key="1">
    <citation type="journal article" date="2019" name="Nat. Commun.">
        <title>The genome of broomcorn millet.</title>
        <authorList>
            <person name="Zou C."/>
            <person name="Miki D."/>
            <person name="Li D."/>
            <person name="Tang Q."/>
            <person name="Xiao L."/>
            <person name="Rajput S."/>
            <person name="Deng P."/>
            <person name="Jia W."/>
            <person name="Huang R."/>
            <person name="Zhang M."/>
            <person name="Sun Y."/>
            <person name="Hu J."/>
            <person name="Fu X."/>
            <person name="Schnable P.S."/>
            <person name="Li F."/>
            <person name="Zhang H."/>
            <person name="Feng B."/>
            <person name="Zhu X."/>
            <person name="Liu R."/>
            <person name="Schnable J.C."/>
            <person name="Zhu J.-K."/>
            <person name="Zhang H."/>
        </authorList>
    </citation>
    <scope>NUCLEOTIDE SEQUENCE [LARGE SCALE GENOMIC DNA]</scope>
</reference>
<dbReference type="OrthoDB" id="20582at2759"/>
<sequence length="851" mass="96141">MAAAPKAEAMDVEEPARPPPAASGTKSRSPHDLLAETRASIEKVAARMLAIKRDGVPKSELRELVTQMSLLLVTLRQVNREILMEEDRVKAETEAAKAPVDSTTLQLHNLLYEKNHYVKAIRACLDFQTKYPGIELVPEEEFQRAAPADIRDKTLAADASHDLMLKRLNFELVQRKELCKLHEKLELQRSSLLETIASQKKFLSSLPSHLKSLKKASLPVQQQLGMQHTKKLKQHHAAELLPTPLYIAYTQLLGQKEAFGENIEVEIMGSTKDAQIFTQQQAKKENGTLSNGDHNRMDDDAIDDDEDAQRRRSRSKKNVMKEANNPAVAYQLHPLKLIVHVYDTEDSGAKRRKLITLRFEYLAKLNVVCVGIEESEGLDNNILCNLFPDDTGLELPHQMAKVYAGESPNFTDKNSRPYKWAQHLAGIDFLPEVPPSAGDDSNRALSSSDLSSGLALYRQQDRAQTILQRIRSRKVAQMALMWQLDYLTKLKWPRIEHKNTPWASRTPSCSLHSWSLTGSFPEPLSRSSLMVSGAASSVDSDLERRSVTNWEETESIREDGELPVVIHAENETNSSAILPSEMSPEVRSHSRGLSLISKSATPSKLSVSHSFGRNEDDWDLLMYSDSELEDQPFIHEETQKGNLIIDKSWEDYASKEFTMVLSKTMKNGPKVMLEAKVKISMEYPLRPPLFRLRLLSEKSETLKWHNDLRAMEAEVNLHILRSLPSSCEDYILTHQVMCLAMLFDMHFDEGYEKRKVTSVIDVGLCKPPVGSLYAVSYHKDDSLYFVLLSLSKCKRPYHVFCCLVDTGNRSESLKLTLNYELYPGFYPEHLQLPLSLGSSQHLLATKTLSAA</sequence>
<feature type="region of interest" description="Disordered" evidence="4">
    <location>
        <begin position="284"/>
        <end position="322"/>
    </location>
</feature>
<dbReference type="GO" id="GO:0003729">
    <property type="term" value="F:mRNA binding"/>
    <property type="evidence" value="ECO:0007669"/>
    <property type="project" value="TreeGrafter"/>
</dbReference>
<protein>
    <submittedName>
        <fullName evidence="5">THO complex subunit 5A isoform X2</fullName>
    </submittedName>
</protein>
<dbReference type="AlphaFoldDB" id="A0A3L6RST7"/>
<gene>
    <name evidence="5" type="ORF">C2845_PM11G24740</name>
</gene>
<dbReference type="PANTHER" id="PTHR13375">
    <property type="entry name" value="FMS INTERACTING PROTEIN"/>
    <property type="match status" value="1"/>
</dbReference>
<dbReference type="GO" id="GO:0006406">
    <property type="term" value="P:mRNA export from nucleus"/>
    <property type="evidence" value="ECO:0007669"/>
    <property type="project" value="TreeGrafter"/>
</dbReference>
<evidence type="ECO:0000313" key="5">
    <source>
        <dbReference type="EMBL" id="RLN08243.1"/>
    </source>
</evidence>
<organism evidence="5 6">
    <name type="scientific">Panicum miliaceum</name>
    <name type="common">Proso millet</name>
    <name type="synonym">Broomcorn millet</name>
    <dbReference type="NCBI Taxonomy" id="4540"/>
    <lineage>
        <taxon>Eukaryota</taxon>
        <taxon>Viridiplantae</taxon>
        <taxon>Streptophyta</taxon>
        <taxon>Embryophyta</taxon>
        <taxon>Tracheophyta</taxon>
        <taxon>Spermatophyta</taxon>
        <taxon>Magnoliopsida</taxon>
        <taxon>Liliopsida</taxon>
        <taxon>Poales</taxon>
        <taxon>Poaceae</taxon>
        <taxon>PACMAD clade</taxon>
        <taxon>Panicoideae</taxon>
        <taxon>Panicodae</taxon>
        <taxon>Paniceae</taxon>
        <taxon>Panicinae</taxon>
        <taxon>Panicum</taxon>
        <taxon>Panicum sect. Panicum</taxon>
    </lineage>
</organism>
<comment type="similarity">
    <text evidence="2">Belongs to the THOC5 family.</text>
</comment>
<comment type="subcellular location">
    <subcellularLocation>
        <location evidence="1">Nucleus</location>
    </subcellularLocation>
</comment>